<proteinExistence type="predicted"/>
<dbReference type="Pfam" id="PF01757">
    <property type="entry name" value="Acyl_transf_3"/>
    <property type="match status" value="1"/>
</dbReference>
<dbReference type="GO" id="GO:0016746">
    <property type="term" value="F:acyltransferase activity"/>
    <property type="evidence" value="ECO:0007669"/>
    <property type="project" value="UniProtKB-KW"/>
</dbReference>
<dbReference type="PANTHER" id="PTHR36927:SF1">
    <property type="entry name" value="MDO-LIKE PROTEIN"/>
    <property type="match status" value="1"/>
</dbReference>
<evidence type="ECO:0000256" key="1">
    <source>
        <dbReference type="SAM" id="Phobius"/>
    </source>
</evidence>
<feature type="transmembrane region" description="Helical" evidence="1">
    <location>
        <begin position="198"/>
        <end position="220"/>
    </location>
</feature>
<reference evidence="3 4" key="1">
    <citation type="journal article" date="2022" name="Res Sq">
        <title>Evolution of multicellular longitudinally dividing oral cavity symbionts (Neisseriaceae).</title>
        <authorList>
            <person name="Nyongesa S."/>
            <person name="Weber P."/>
            <person name="Bernet E."/>
            <person name="Pullido F."/>
            <person name="Nieckarz M."/>
            <person name="Delaby M."/>
            <person name="Nieves C."/>
            <person name="Viehboeck T."/>
            <person name="Krause N."/>
            <person name="Rivera-Millot A."/>
            <person name="Nakamura A."/>
            <person name="Vischer N."/>
            <person name="VanNieuwenhze M."/>
            <person name="Brun Y."/>
            <person name="Cava F."/>
            <person name="Bulgheresi S."/>
            <person name="Veyrier F."/>
        </authorList>
    </citation>
    <scope>NUCLEOTIDE SEQUENCE [LARGE SCALE GENOMIC DNA]</scope>
    <source>
        <strain evidence="3 4">CCUG 63373m</strain>
    </source>
</reference>
<keyword evidence="4" id="KW-1185">Reference proteome</keyword>
<feature type="domain" description="Acyltransferase 3" evidence="2">
    <location>
        <begin position="11"/>
        <end position="348"/>
    </location>
</feature>
<keyword evidence="3" id="KW-0012">Acyltransferase</keyword>
<keyword evidence="1" id="KW-0812">Transmembrane</keyword>
<feature type="transmembrane region" description="Helical" evidence="1">
    <location>
        <begin position="299"/>
        <end position="320"/>
    </location>
</feature>
<dbReference type="InterPro" id="IPR002656">
    <property type="entry name" value="Acyl_transf_3_dom"/>
</dbReference>
<dbReference type="EMBL" id="CP091508">
    <property type="protein sequence ID" value="UOO82067.1"/>
    <property type="molecule type" value="Genomic_DNA"/>
</dbReference>
<evidence type="ECO:0000313" key="3">
    <source>
        <dbReference type="EMBL" id="UOO82067.1"/>
    </source>
</evidence>
<feature type="transmembrane region" description="Helical" evidence="1">
    <location>
        <begin position="232"/>
        <end position="249"/>
    </location>
</feature>
<feature type="transmembrane region" description="Helical" evidence="1">
    <location>
        <begin position="59"/>
        <end position="78"/>
    </location>
</feature>
<dbReference type="RefSeq" id="WP_244785398.1">
    <property type="nucleotide sequence ID" value="NZ_CP091508.1"/>
</dbReference>
<evidence type="ECO:0000259" key="2">
    <source>
        <dbReference type="Pfam" id="PF01757"/>
    </source>
</evidence>
<keyword evidence="3" id="KW-0808">Transferase</keyword>
<dbReference type="InterPro" id="IPR050623">
    <property type="entry name" value="Glucan_succinyl_AcylTrfase"/>
</dbReference>
<dbReference type="PANTHER" id="PTHR36927">
    <property type="entry name" value="BLR4337 PROTEIN"/>
    <property type="match status" value="1"/>
</dbReference>
<feature type="transmembrane region" description="Helical" evidence="1">
    <location>
        <begin position="20"/>
        <end position="39"/>
    </location>
</feature>
<feature type="transmembrane region" description="Helical" evidence="1">
    <location>
        <begin position="90"/>
        <end position="113"/>
    </location>
</feature>
<accession>A0ABY4DSP8</accession>
<sequence length="364" mass="41797">MNTDNNRTYYYGLDQLRSVLMLIGVLIHSVAVIGPYPWAYNSKLYQNDGLFQVIYVTHFFRMEAFFLIAGFFSCLVLYRKDRSYFMQGRIRRVLVPLLASVALINTFEVYFVVSHGITPWADIGLGNFIVHSWFLLTLMLISLMCLLPIDKMMARFLAWKWPLKLAFFVFYALLPFGLKFVLNRIIPMDGYPLFYEVYGYVVEKTLYYSIYFFIGYWLYADENARARVQSKPVMMAAGLAAAAGLAYLTARIGVDRESASMLARVGNVMIQHITAIAVSCLLFAFFVKAHFRFSKTTAFLVNSAIVIYLFHHPLVIVLAYYLDVPGLNSTVYFLLVSSITYILSFGIYLLVRSNRVTARMFGLK</sequence>
<protein>
    <submittedName>
        <fullName evidence="3">Acyltransferase family protein</fullName>
    </submittedName>
</protein>
<name>A0ABY4DSP8_9NEIS</name>
<organism evidence="3 4">
    <name type="scientific">Uruburuella testudinis</name>
    <dbReference type="NCBI Taxonomy" id="1282863"/>
    <lineage>
        <taxon>Bacteria</taxon>
        <taxon>Pseudomonadati</taxon>
        <taxon>Pseudomonadota</taxon>
        <taxon>Betaproteobacteria</taxon>
        <taxon>Neisseriales</taxon>
        <taxon>Neisseriaceae</taxon>
        <taxon>Uruburuella</taxon>
    </lineage>
</organism>
<evidence type="ECO:0000313" key="4">
    <source>
        <dbReference type="Proteomes" id="UP000829817"/>
    </source>
</evidence>
<dbReference type="Proteomes" id="UP000829817">
    <property type="component" value="Chromosome"/>
</dbReference>
<feature type="transmembrane region" description="Helical" evidence="1">
    <location>
        <begin position="161"/>
        <end position="178"/>
    </location>
</feature>
<feature type="transmembrane region" description="Helical" evidence="1">
    <location>
        <begin position="269"/>
        <end position="287"/>
    </location>
</feature>
<keyword evidence="1" id="KW-1133">Transmembrane helix</keyword>
<feature type="transmembrane region" description="Helical" evidence="1">
    <location>
        <begin position="125"/>
        <end position="149"/>
    </location>
</feature>
<gene>
    <name evidence="3" type="ORF">LVJ83_00890</name>
</gene>
<keyword evidence="1" id="KW-0472">Membrane</keyword>
<feature type="transmembrane region" description="Helical" evidence="1">
    <location>
        <begin position="332"/>
        <end position="351"/>
    </location>
</feature>